<dbReference type="Gene3D" id="1.10.510.10">
    <property type="entry name" value="Transferase(Phosphotransferase) domain 1"/>
    <property type="match status" value="1"/>
</dbReference>
<name>A0A409WAL3_9AGAR</name>
<dbReference type="PANTHER" id="PTHR35043">
    <property type="entry name" value="TRANSCRIPTION FACTOR DOMAIN-CONTAINING PROTEIN"/>
    <property type="match status" value="1"/>
</dbReference>
<feature type="transmembrane region" description="Helical" evidence="2">
    <location>
        <begin position="810"/>
        <end position="834"/>
    </location>
</feature>
<dbReference type="OrthoDB" id="9451547at2759"/>
<feature type="transmembrane region" description="Helical" evidence="2">
    <location>
        <begin position="782"/>
        <end position="804"/>
    </location>
</feature>
<feature type="compositionally biased region" description="Low complexity" evidence="1">
    <location>
        <begin position="667"/>
        <end position="679"/>
    </location>
</feature>
<feature type="transmembrane region" description="Helical" evidence="2">
    <location>
        <begin position="6"/>
        <end position="23"/>
    </location>
</feature>
<keyword evidence="2" id="KW-1133">Transmembrane helix</keyword>
<sequence length="906" mass="103788">MDRRSIVVAGALIYATLLIMTDIRPFKRKIRPRRNLLPKTLQEWRKLCDVDDTDDNNTISRAYQFAWCSLSPILSEYGIRLWNIGWGVQLKGSKDFPVADNYHLLGPSAQLIMANIDRYCVWNGLSHAASRKDNRDFILRIMTSGGEGHEHLHLIQRLSSPPDIFQWNNHILPMVDHFIFEDITLGLFPRLHSSIQEVTFPSRQVSVEDVLHGIIYIHGNRIAHRDLFFSNFLIEWCPESIKEGRSITRPRVYLIDFETAVEFSEETPESERLCIGSPFEKDLYARELPEEVKSETPYNPFLLDMWQFGFDLKQYFPMDIPTVTQLWDEINSDCDEFSMLFVFLVLLSLAQNTVIAMPLVRPAPLSLLPGPAQAEFQRTSDVDENFLGQRSLTSIIWSCFATIFACTWVVVHPNIPDELDSEWTIVGRRLKVMVYTLLVPELVLYWASKQWYAARETSRKHAARGWTMTHGFFIGMGGFVLCMEGRLRRPLDITDLTDLVELEELDSWPTVSEKDILDKSKGDYFTKSVVVVQTTWFILQCIARGILGLALTELELVTLAFAALSGAMYFFWWHKPLDIRRPILLHARPFATMRFAHGNSREHTPGIPSNSITDLHSASIPSIKEAYRSPLHHGRHDGRPFRRTRSLSSLSPSCVSDHDFSEKSGISPSGSASPELSSMPALPTLRHTHLHPDDLNDDYFLKWRLNMNPVVNIFSHADNDVSSRYKKILQSVLNALTWPVRSFIEDIQELRHSGEILSGNGECRVSTFYAAMRLQLQHELTILFLITATLFGCIHCAAWFFVFPSAAERWIWRSSALAVSILPTLFGLQWLLVYKFTAGRYNPSTSRLIDRFERAFHATSIARILIMFALYILARIALLVLPLLSLRALPLQAFVDISWTNAIPHF</sequence>
<feature type="transmembrane region" description="Helical" evidence="2">
    <location>
        <begin position="463"/>
        <end position="483"/>
    </location>
</feature>
<dbReference type="Proteomes" id="UP000284706">
    <property type="component" value="Unassembled WGS sequence"/>
</dbReference>
<evidence type="ECO:0000256" key="2">
    <source>
        <dbReference type="SAM" id="Phobius"/>
    </source>
</evidence>
<organism evidence="4 5">
    <name type="scientific">Gymnopilus dilepis</name>
    <dbReference type="NCBI Taxonomy" id="231916"/>
    <lineage>
        <taxon>Eukaryota</taxon>
        <taxon>Fungi</taxon>
        <taxon>Dikarya</taxon>
        <taxon>Basidiomycota</taxon>
        <taxon>Agaricomycotina</taxon>
        <taxon>Agaricomycetes</taxon>
        <taxon>Agaricomycetidae</taxon>
        <taxon>Agaricales</taxon>
        <taxon>Agaricineae</taxon>
        <taxon>Hymenogastraceae</taxon>
        <taxon>Gymnopilus</taxon>
    </lineage>
</organism>
<dbReference type="GO" id="GO:0005524">
    <property type="term" value="F:ATP binding"/>
    <property type="evidence" value="ECO:0007669"/>
    <property type="project" value="InterPro"/>
</dbReference>
<feature type="domain" description="Protein kinase" evidence="3">
    <location>
        <begin position="99"/>
        <end position="376"/>
    </location>
</feature>
<gene>
    <name evidence="4" type="ORF">CVT26_012380</name>
</gene>
<protein>
    <recommendedName>
        <fullName evidence="3">Protein kinase domain-containing protein</fullName>
    </recommendedName>
</protein>
<feature type="region of interest" description="Disordered" evidence="1">
    <location>
        <begin position="629"/>
        <end position="679"/>
    </location>
</feature>
<reference evidence="4 5" key="1">
    <citation type="journal article" date="2018" name="Evol. Lett.">
        <title>Horizontal gene cluster transfer increased hallucinogenic mushroom diversity.</title>
        <authorList>
            <person name="Reynolds H.T."/>
            <person name="Vijayakumar V."/>
            <person name="Gluck-Thaler E."/>
            <person name="Korotkin H.B."/>
            <person name="Matheny P.B."/>
            <person name="Slot J.C."/>
        </authorList>
    </citation>
    <scope>NUCLEOTIDE SEQUENCE [LARGE SCALE GENOMIC DNA]</scope>
    <source>
        <strain evidence="4 5">SRW20</strain>
    </source>
</reference>
<dbReference type="InterPro" id="IPR011009">
    <property type="entry name" value="Kinase-like_dom_sf"/>
</dbReference>
<feature type="transmembrane region" description="Helical" evidence="2">
    <location>
        <begin position="855"/>
        <end position="881"/>
    </location>
</feature>
<dbReference type="PROSITE" id="PS50011">
    <property type="entry name" value="PROTEIN_KINASE_DOM"/>
    <property type="match status" value="1"/>
</dbReference>
<feature type="transmembrane region" description="Helical" evidence="2">
    <location>
        <begin position="392"/>
        <end position="411"/>
    </location>
</feature>
<dbReference type="AlphaFoldDB" id="A0A409WAL3"/>
<evidence type="ECO:0000313" key="5">
    <source>
        <dbReference type="Proteomes" id="UP000284706"/>
    </source>
</evidence>
<feature type="transmembrane region" description="Helical" evidence="2">
    <location>
        <begin position="529"/>
        <end position="550"/>
    </location>
</feature>
<evidence type="ECO:0000313" key="4">
    <source>
        <dbReference type="EMBL" id="PPQ75557.1"/>
    </source>
</evidence>
<feature type="compositionally biased region" description="Basic residues" evidence="1">
    <location>
        <begin position="630"/>
        <end position="645"/>
    </location>
</feature>
<evidence type="ECO:0000259" key="3">
    <source>
        <dbReference type="PROSITE" id="PS50011"/>
    </source>
</evidence>
<evidence type="ECO:0000256" key="1">
    <source>
        <dbReference type="SAM" id="MobiDB-lite"/>
    </source>
</evidence>
<dbReference type="InParanoid" id="A0A409WAL3"/>
<proteinExistence type="predicted"/>
<dbReference type="InterPro" id="IPR000719">
    <property type="entry name" value="Prot_kinase_dom"/>
</dbReference>
<keyword evidence="2" id="KW-0472">Membrane</keyword>
<dbReference type="GO" id="GO:0004672">
    <property type="term" value="F:protein kinase activity"/>
    <property type="evidence" value="ECO:0007669"/>
    <property type="project" value="InterPro"/>
</dbReference>
<dbReference type="EMBL" id="NHYE01005249">
    <property type="protein sequence ID" value="PPQ75557.1"/>
    <property type="molecule type" value="Genomic_DNA"/>
</dbReference>
<comment type="caution">
    <text evidence="4">The sequence shown here is derived from an EMBL/GenBank/DDBJ whole genome shotgun (WGS) entry which is preliminary data.</text>
</comment>
<feature type="transmembrane region" description="Helical" evidence="2">
    <location>
        <begin position="432"/>
        <end position="448"/>
    </location>
</feature>
<accession>A0A409WAL3</accession>
<dbReference type="STRING" id="231916.A0A409WAL3"/>
<dbReference type="SUPFAM" id="SSF56112">
    <property type="entry name" value="Protein kinase-like (PK-like)"/>
    <property type="match status" value="1"/>
</dbReference>
<feature type="transmembrane region" description="Helical" evidence="2">
    <location>
        <begin position="340"/>
        <end position="360"/>
    </location>
</feature>
<dbReference type="PANTHER" id="PTHR35043:SF7">
    <property type="entry name" value="TRANSCRIPTION FACTOR DOMAIN-CONTAINING PROTEIN"/>
    <property type="match status" value="1"/>
</dbReference>
<keyword evidence="5" id="KW-1185">Reference proteome</keyword>
<feature type="transmembrane region" description="Helical" evidence="2">
    <location>
        <begin position="556"/>
        <end position="573"/>
    </location>
</feature>
<keyword evidence="2" id="KW-0812">Transmembrane</keyword>